<feature type="compositionally biased region" description="Polar residues" evidence="1">
    <location>
        <begin position="153"/>
        <end position="162"/>
    </location>
</feature>
<dbReference type="AlphaFoldDB" id="A0A401TV72"/>
<dbReference type="InterPro" id="IPR036361">
    <property type="entry name" value="SAP_dom_sf"/>
</dbReference>
<gene>
    <name evidence="3" type="ORF">chiPu_0030964</name>
</gene>
<dbReference type="OrthoDB" id="197676at2759"/>
<dbReference type="GO" id="GO:0045944">
    <property type="term" value="P:positive regulation of transcription by RNA polymerase II"/>
    <property type="evidence" value="ECO:0007669"/>
    <property type="project" value="TreeGrafter"/>
</dbReference>
<dbReference type="EMBL" id="BEZZ01197726">
    <property type="protein sequence ID" value="GCC46565.1"/>
    <property type="molecule type" value="Genomic_DNA"/>
</dbReference>
<evidence type="ECO:0000313" key="3">
    <source>
        <dbReference type="EMBL" id="GCC46565.1"/>
    </source>
</evidence>
<feature type="compositionally biased region" description="Basic and acidic residues" evidence="1">
    <location>
        <begin position="92"/>
        <end position="102"/>
    </location>
</feature>
<name>A0A401TV72_CHIPU</name>
<feature type="non-terminal residue" evidence="3">
    <location>
        <position position="1"/>
    </location>
</feature>
<keyword evidence="4" id="KW-1185">Reference proteome</keyword>
<sequence length="162" mass="17157">VRARCVPAECVGCGNNPRSVCPPPRQVSELRQQLRKRGLPVSGTKPALLERLRPLQALGARPAPAPVTRGEDRGGAMPAEGEGAVRRMTRWPRREEGLREELGPPPRQEGSPRPLGPARPPLTHGGTHPGPAQPPETGSTAGGAPPQVREGNSRQIALSLSL</sequence>
<dbReference type="Proteomes" id="UP000287033">
    <property type="component" value="Unassembled WGS sequence"/>
</dbReference>
<protein>
    <recommendedName>
        <fullName evidence="2">SAP domain-containing protein</fullName>
    </recommendedName>
</protein>
<accession>A0A401TV72</accession>
<dbReference type="PANTHER" id="PTHR22793">
    <property type="entry name" value="MYOCARDIN-RELATED TRANSCRIPTION FACTOR-RELATED"/>
    <property type="match status" value="1"/>
</dbReference>
<evidence type="ECO:0000313" key="4">
    <source>
        <dbReference type="Proteomes" id="UP000287033"/>
    </source>
</evidence>
<organism evidence="3 4">
    <name type="scientific">Chiloscyllium punctatum</name>
    <name type="common">Brownbanded bambooshark</name>
    <name type="synonym">Hemiscyllium punctatum</name>
    <dbReference type="NCBI Taxonomy" id="137246"/>
    <lineage>
        <taxon>Eukaryota</taxon>
        <taxon>Metazoa</taxon>
        <taxon>Chordata</taxon>
        <taxon>Craniata</taxon>
        <taxon>Vertebrata</taxon>
        <taxon>Chondrichthyes</taxon>
        <taxon>Elasmobranchii</taxon>
        <taxon>Galeomorphii</taxon>
        <taxon>Galeoidea</taxon>
        <taxon>Orectolobiformes</taxon>
        <taxon>Hemiscylliidae</taxon>
        <taxon>Chiloscyllium</taxon>
    </lineage>
</organism>
<dbReference type="SMART" id="SM00513">
    <property type="entry name" value="SAP"/>
    <property type="match status" value="1"/>
</dbReference>
<proteinExistence type="predicted"/>
<reference evidence="3 4" key="1">
    <citation type="journal article" date="2018" name="Nat. Ecol. Evol.">
        <title>Shark genomes provide insights into elasmobranch evolution and the origin of vertebrates.</title>
        <authorList>
            <person name="Hara Y"/>
            <person name="Yamaguchi K"/>
            <person name="Onimaru K"/>
            <person name="Kadota M"/>
            <person name="Koyanagi M"/>
            <person name="Keeley SD"/>
            <person name="Tatsumi K"/>
            <person name="Tanaka K"/>
            <person name="Motone F"/>
            <person name="Kageyama Y"/>
            <person name="Nozu R"/>
            <person name="Adachi N"/>
            <person name="Nishimura O"/>
            <person name="Nakagawa R"/>
            <person name="Tanegashima C"/>
            <person name="Kiyatake I"/>
            <person name="Matsumoto R"/>
            <person name="Murakumo K"/>
            <person name="Nishida K"/>
            <person name="Terakita A"/>
            <person name="Kuratani S"/>
            <person name="Sato K"/>
            <person name="Hyodo S Kuraku.S."/>
        </authorList>
    </citation>
    <scope>NUCLEOTIDE SEQUENCE [LARGE SCALE GENOMIC DNA]</scope>
</reference>
<dbReference type="SUPFAM" id="SSF68906">
    <property type="entry name" value="SAP domain"/>
    <property type="match status" value="1"/>
</dbReference>
<dbReference type="Pfam" id="PF02037">
    <property type="entry name" value="SAP"/>
    <property type="match status" value="1"/>
</dbReference>
<dbReference type="GO" id="GO:0003713">
    <property type="term" value="F:transcription coactivator activity"/>
    <property type="evidence" value="ECO:0007669"/>
    <property type="project" value="TreeGrafter"/>
</dbReference>
<feature type="compositionally biased region" description="Low complexity" evidence="1">
    <location>
        <begin position="121"/>
        <end position="130"/>
    </location>
</feature>
<evidence type="ECO:0000256" key="1">
    <source>
        <dbReference type="SAM" id="MobiDB-lite"/>
    </source>
</evidence>
<dbReference type="STRING" id="137246.A0A401TV72"/>
<evidence type="ECO:0000259" key="2">
    <source>
        <dbReference type="PROSITE" id="PS50800"/>
    </source>
</evidence>
<dbReference type="GO" id="GO:0051145">
    <property type="term" value="P:smooth muscle cell differentiation"/>
    <property type="evidence" value="ECO:0007669"/>
    <property type="project" value="TreeGrafter"/>
</dbReference>
<dbReference type="InterPro" id="IPR043451">
    <property type="entry name" value="Myocardin-like"/>
</dbReference>
<dbReference type="InterPro" id="IPR003034">
    <property type="entry name" value="SAP_dom"/>
</dbReference>
<feature type="domain" description="SAP" evidence="2">
    <location>
        <begin position="22"/>
        <end position="56"/>
    </location>
</feature>
<dbReference type="Gene3D" id="1.10.720.30">
    <property type="entry name" value="SAP domain"/>
    <property type="match status" value="1"/>
</dbReference>
<feature type="region of interest" description="Disordered" evidence="1">
    <location>
        <begin position="53"/>
        <end position="162"/>
    </location>
</feature>
<dbReference type="PANTHER" id="PTHR22793:SF14">
    <property type="entry name" value="MYOCARDIN-LIKE"/>
    <property type="match status" value="1"/>
</dbReference>
<dbReference type="GO" id="GO:0005634">
    <property type="term" value="C:nucleus"/>
    <property type="evidence" value="ECO:0007669"/>
    <property type="project" value="TreeGrafter"/>
</dbReference>
<dbReference type="PROSITE" id="PS50800">
    <property type="entry name" value="SAP"/>
    <property type="match status" value="1"/>
</dbReference>
<comment type="caution">
    <text evidence="3">The sequence shown here is derived from an EMBL/GenBank/DDBJ whole genome shotgun (WGS) entry which is preliminary data.</text>
</comment>